<dbReference type="PROSITE" id="PS50005">
    <property type="entry name" value="TPR"/>
    <property type="match status" value="2"/>
</dbReference>
<comment type="caution">
    <text evidence="2">The sequence shown here is derived from an EMBL/GenBank/DDBJ whole genome shotgun (WGS) entry which is preliminary data.</text>
</comment>
<dbReference type="OrthoDB" id="1465784at2"/>
<dbReference type="AlphaFoldDB" id="A0A504JMD7"/>
<organism evidence="2 3">
    <name type="scientific">Aquimarina algicola</name>
    <dbReference type="NCBI Taxonomy" id="2589995"/>
    <lineage>
        <taxon>Bacteria</taxon>
        <taxon>Pseudomonadati</taxon>
        <taxon>Bacteroidota</taxon>
        <taxon>Flavobacteriia</taxon>
        <taxon>Flavobacteriales</taxon>
        <taxon>Flavobacteriaceae</taxon>
        <taxon>Aquimarina</taxon>
    </lineage>
</organism>
<dbReference type="Pfam" id="PF13181">
    <property type="entry name" value="TPR_8"/>
    <property type="match status" value="4"/>
</dbReference>
<dbReference type="InterPro" id="IPR011990">
    <property type="entry name" value="TPR-like_helical_dom_sf"/>
</dbReference>
<dbReference type="RefSeq" id="WP_140592558.1">
    <property type="nucleotide sequence ID" value="NZ_VFWZ01000002.1"/>
</dbReference>
<evidence type="ECO:0000313" key="2">
    <source>
        <dbReference type="EMBL" id="TPN87919.1"/>
    </source>
</evidence>
<dbReference type="InterPro" id="IPR019734">
    <property type="entry name" value="TPR_rpt"/>
</dbReference>
<dbReference type="PANTHER" id="PTHR12558">
    <property type="entry name" value="CELL DIVISION CYCLE 16,23,27"/>
    <property type="match status" value="1"/>
</dbReference>
<dbReference type="PROSITE" id="PS50293">
    <property type="entry name" value="TPR_REGION"/>
    <property type="match status" value="1"/>
</dbReference>
<accession>A0A504JMD7</accession>
<evidence type="ECO:0000256" key="1">
    <source>
        <dbReference type="PROSITE-ProRule" id="PRU00339"/>
    </source>
</evidence>
<reference evidence="2 3" key="1">
    <citation type="submission" date="2019-06" db="EMBL/GenBank/DDBJ databases">
        <authorList>
            <person name="Meng X."/>
        </authorList>
    </citation>
    <scope>NUCLEOTIDE SEQUENCE [LARGE SCALE GENOMIC DNA]</scope>
    <source>
        <strain evidence="2 3">M625</strain>
    </source>
</reference>
<dbReference type="Gene3D" id="1.25.40.10">
    <property type="entry name" value="Tetratricopeptide repeat domain"/>
    <property type="match status" value="3"/>
</dbReference>
<proteinExistence type="predicted"/>
<feature type="repeat" description="TPR" evidence="1">
    <location>
        <begin position="79"/>
        <end position="112"/>
    </location>
</feature>
<dbReference type="SMART" id="SM00028">
    <property type="entry name" value="TPR"/>
    <property type="match status" value="5"/>
</dbReference>
<keyword evidence="3" id="KW-1185">Reference proteome</keyword>
<protein>
    <submittedName>
        <fullName evidence="2">Tetratricopeptide repeat protein</fullName>
    </submittedName>
</protein>
<dbReference type="PANTHER" id="PTHR12558:SF13">
    <property type="entry name" value="CELL DIVISION CYCLE PROTEIN 27 HOMOLOG"/>
    <property type="match status" value="1"/>
</dbReference>
<dbReference type="EMBL" id="VFWZ01000002">
    <property type="protein sequence ID" value="TPN87919.1"/>
    <property type="molecule type" value="Genomic_DNA"/>
</dbReference>
<gene>
    <name evidence="2" type="ORF">FHK87_10120</name>
</gene>
<dbReference type="Proteomes" id="UP000315540">
    <property type="component" value="Unassembled WGS sequence"/>
</dbReference>
<feature type="repeat" description="TPR" evidence="1">
    <location>
        <begin position="319"/>
        <end position="352"/>
    </location>
</feature>
<name>A0A504JMD7_9FLAO</name>
<keyword evidence="1" id="KW-0802">TPR repeat</keyword>
<dbReference type="SUPFAM" id="SSF48452">
    <property type="entry name" value="TPR-like"/>
    <property type="match status" value="3"/>
</dbReference>
<evidence type="ECO:0000313" key="3">
    <source>
        <dbReference type="Proteomes" id="UP000315540"/>
    </source>
</evidence>
<sequence>MIKCCNYICLLYLLFGIGKFTVYAQEIEPRQEINIDDLGDVSDEFLENFFEALKQKAITNYDKAINALNKCVEINPEPKYLYLELGKNYLELKQHEIAEENFKKALESKPDNRFILELLFEVYFHQQKYKESIGVVEKLVKYNSMFKEQLANLYYHDKRYDEALTLIDELDEEYGSDGYRKQLRKRISSKIKNPSGQISRLEKKIKEKPKSEQNYLNLIYLYSQNNEDEKAYQTAQALLKKNPKSELVHLALYKFYIEDNSKTEQAIQSMKIALKSNKIDKDSKYKVISDFLIFIEKHPQYESQLVEAVSILSSEQDNAKVFTELGHHYYKKGDKEKALNFYERGIKNSTGNFSLLKRVLLLQLDLKRYTKAEIGSQFALEMFPAQPIFYLVNGVSLIHLDRPNDAIDILSSGIDYIIEDPKMEADFYKQMGEAYLKLGDAAKSSEYLEKSNQLQKKS</sequence>